<feature type="transmembrane region" description="Helical" evidence="1">
    <location>
        <begin position="66"/>
        <end position="92"/>
    </location>
</feature>
<gene>
    <name evidence="2" type="ORF">QUD52_06240</name>
</gene>
<dbReference type="Proteomes" id="UP001240905">
    <property type="component" value="Unassembled WGS sequence"/>
</dbReference>
<accession>A0AAW7J6P3</accession>
<keyword evidence="1" id="KW-1133">Transmembrane helix</keyword>
<dbReference type="EMBL" id="JAUCAE010000007">
    <property type="protein sequence ID" value="MDM7546623.1"/>
    <property type="molecule type" value="Genomic_DNA"/>
</dbReference>
<feature type="transmembrane region" description="Helical" evidence="1">
    <location>
        <begin position="143"/>
        <end position="172"/>
    </location>
</feature>
<feature type="transmembrane region" description="Helical" evidence="1">
    <location>
        <begin position="38"/>
        <end position="60"/>
    </location>
</feature>
<feature type="transmembrane region" description="Helical" evidence="1">
    <location>
        <begin position="498"/>
        <end position="518"/>
    </location>
</feature>
<organism evidence="2 3">
    <name type="scientific">Lactococcus lactis</name>
    <dbReference type="NCBI Taxonomy" id="1358"/>
    <lineage>
        <taxon>Bacteria</taxon>
        <taxon>Bacillati</taxon>
        <taxon>Bacillota</taxon>
        <taxon>Bacilli</taxon>
        <taxon>Lactobacillales</taxon>
        <taxon>Streptococcaceae</taxon>
        <taxon>Lactococcus</taxon>
    </lineage>
</organism>
<evidence type="ECO:0000313" key="2">
    <source>
        <dbReference type="EMBL" id="MDM7546623.1"/>
    </source>
</evidence>
<feature type="transmembrane region" description="Helical" evidence="1">
    <location>
        <begin position="421"/>
        <end position="442"/>
    </location>
</feature>
<keyword evidence="1" id="KW-0472">Membrane</keyword>
<feature type="transmembrane region" description="Helical" evidence="1">
    <location>
        <begin position="391"/>
        <end position="415"/>
    </location>
</feature>
<comment type="caution">
    <text evidence="2">The sequence shown here is derived from an EMBL/GenBank/DDBJ whole genome shotgun (WGS) entry which is preliminary data.</text>
</comment>
<feature type="transmembrane region" description="Helical" evidence="1">
    <location>
        <begin position="309"/>
        <end position="330"/>
    </location>
</feature>
<feature type="transmembrane region" description="Helical" evidence="1">
    <location>
        <begin position="184"/>
        <end position="204"/>
    </location>
</feature>
<reference evidence="2" key="1">
    <citation type="submission" date="2023-06" db="EMBL/GenBank/DDBJ databases">
        <title>Draft Genome Sequences of lactic acid bacteria strains isolated from fermented milk products.</title>
        <authorList>
            <person name="Elcheninov A.G."/>
            <person name="Klyukina A."/>
            <person name="Zayulina K.S."/>
            <person name="Gavirova L.A."/>
            <person name="Shcherbakova P.A."/>
            <person name="Shestakov A.I."/>
            <person name="Kublanov I.V."/>
            <person name="Kochetkova T.V."/>
        </authorList>
    </citation>
    <scope>NUCLEOTIDE SEQUENCE</scope>
    <source>
        <strain evidence="2">TOM.142</strain>
    </source>
</reference>
<sequence length="526" mass="60256">MNLQQIKSLFTVNLLYANPQVTQRQREKNKAKNLTRSLLIQYGLVSLIMLPIFGLMMLAIDFPKYSGFFTFYCALFALMTFSQALSAILNIFYESKDFRDYLPLPFESINIFIAKFLVVIFVIFPYLMPLLVLFLLTGFRANGILGILIGLIGFLLFALLFLTLSVWLITFLVQSKLFQRYKKISQTILLLISMVGIFVGIMYLNNSQTTISSTGHLVDRTTFIPFMPFWKWLVEPFSFCSFLSFVLFLALLIVLYYVFKLRIVPKMFQILLEENTKTRVIQKRKSNKTRSFASQLRIYNLGLIKNPTLWIQVLTGSFIFPLAMIPGLLSSGLNLSQLDLKYFAIFPIIGISLALLTINNSSLSSMIISLDRENFNYFKSLPMNLSFYFRVKFHFVFIIQLILDIILSLIIAILLKVPLLFLIGLLIGNAVGVYLTSLHYFVRDWHLLNLNWTTITQLFTRGAGGFRVFIIFFVTILGAGSLIGGAVALIMFIPAPLIVNLSILVLLVIPVTLAFRFYQKSFWKKL</sequence>
<proteinExistence type="predicted"/>
<protein>
    <submittedName>
        <fullName evidence="2">ABC transporter permease</fullName>
    </submittedName>
</protein>
<name>A0AAW7J6P3_9LACT</name>
<evidence type="ECO:0000313" key="3">
    <source>
        <dbReference type="Proteomes" id="UP001240905"/>
    </source>
</evidence>
<evidence type="ECO:0000256" key="1">
    <source>
        <dbReference type="SAM" id="Phobius"/>
    </source>
</evidence>
<feature type="transmembrane region" description="Helical" evidence="1">
    <location>
        <begin position="236"/>
        <end position="259"/>
    </location>
</feature>
<feature type="transmembrane region" description="Helical" evidence="1">
    <location>
        <begin position="342"/>
        <end position="370"/>
    </location>
</feature>
<dbReference type="AlphaFoldDB" id="A0AAW7J6P3"/>
<feature type="transmembrane region" description="Helical" evidence="1">
    <location>
        <begin position="468"/>
        <end position="492"/>
    </location>
</feature>
<keyword evidence="1" id="KW-0812">Transmembrane</keyword>
<feature type="transmembrane region" description="Helical" evidence="1">
    <location>
        <begin position="112"/>
        <end position="137"/>
    </location>
</feature>
<dbReference type="RefSeq" id="WP_289448454.1">
    <property type="nucleotide sequence ID" value="NZ_JAUCAE010000007.1"/>
</dbReference>